<evidence type="ECO:0000313" key="3">
    <source>
        <dbReference type="Proteomes" id="UP000800041"/>
    </source>
</evidence>
<dbReference type="EMBL" id="ML977161">
    <property type="protein sequence ID" value="KAF1985624.1"/>
    <property type="molecule type" value="Genomic_DNA"/>
</dbReference>
<evidence type="ECO:0008006" key="4">
    <source>
        <dbReference type="Google" id="ProtNLM"/>
    </source>
</evidence>
<dbReference type="SUPFAM" id="SSF52047">
    <property type="entry name" value="RNI-like"/>
    <property type="match status" value="1"/>
</dbReference>
<accession>A0A6G1GXT1</accession>
<keyword evidence="3" id="KW-1185">Reference proteome</keyword>
<dbReference type="Gene3D" id="3.80.10.10">
    <property type="entry name" value="Ribonuclease Inhibitor"/>
    <property type="match status" value="1"/>
</dbReference>
<sequence length="616" mass="71106">MDIAALLNPLPRCPFDIVSNDVLLEIVECINSNTKIAMLAVTLVCRRWHVFAQRVIDRVLHLVISPTRYELNGRTFLRLRNDLEFRRRVREIQVLEWYASGTLPFMPPTELSTGPSEPELRQGEGTQSKSQSWEQIRLLVDILSRLSLSKFKWAAKPRLPREIIQVLSACQLTCETEITLRLDNDMPNGNYLVPFTAMDRHWTITSYTWLPNLVHLGLIINANDHYTTSKLGEVLSQTPKLKRLEVYFAARDLPRWLYLRIPSIRELIARYPWRDEDITLSRLSRLRLSNVCVCQSDQAEWLSIIPWHNIHTLSVSCPQFLQALQGQLPQLQSLHMQPHAGRDRDGCLSWHSLSLDNILPAGETLHSLDLTSCIDYSTEADYDRKGKELLGCLGPNIRTLRVHEWRGNRWSTQRRRVFSIDEIIELGDSCPFMSELALDVNFDSDSSWATLEAIAKNFRLLEVLTINLEQEGLTFQENLPLLHFDFAFCHQLWDMMAVADPFRSRLRELNVVIGDFAPPDSDQRFGTGSTLRGGLERHLRLSLSEDGNLKATSTQADSIRTHFEEYPNEPRLKGDWGKLLENADTIARHGVEYRPPRTRPVFLHARRRPGWRHAWS</sequence>
<dbReference type="InterPro" id="IPR032675">
    <property type="entry name" value="LRR_dom_sf"/>
</dbReference>
<reference evidence="2" key="1">
    <citation type="journal article" date="2020" name="Stud. Mycol.">
        <title>101 Dothideomycetes genomes: a test case for predicting lifestyles and emergence of pathogens.</title>
        <authorList>
            <person name="Haridas S."/>
            <person name="Albert R."/>
            <person name="Binder M."/>
            <person name="Bloem J."/>
            <person name="Labutti K."/>
            <person name="Salamov A."/>
            <person name="Andreopoulos B."/>
            <person name="Baker S."/>
            <person name="Barry K."/>
            <person name="Bills G."/>
            <person name="Bluhm B."/>
            <person name="Cannon C."/>
            <person name="Castanera R."/>
            <person name="Culley D."/>
            <person name="Daum C."/>
            <person name="Ezra D."/>
            <person name="Gonzalez J."/>
            <person name="Henrissat B."/>
            <person name="Kuo A."/>
            <person name="Liang C."/>
            <person name="Lipzen A."/>
            <person name="Lutzoni F."/>
            <person name="Magnuson J."/>
            <person name="Mondo S."/>
            <person name="Nolan M."/>
            <person name="Ohm R."/>
            <person name="Pangilinan J."/>
            <person name="Park H.-J."/>
            <person name="Ramirez L."/>
            <person name="Alfaro M."/>
            <person name="Sun H."/>
            <person name="Tritt A."/>
            <person name="Yoshinaga Y."/>
            <person name="Zwiers L.-H."/>
            <person name="Turgeon B."/>
            <person name="Goodwin S."/>
            <person name="Spatafora J."/>
            <person name="Crous P."/>
            <person name="Grigoriev I."/>
        </authorList>
    </citation>
    <scope>NUCLEOTIDE SEQUENCE</scope>
    <source>
        <strain evidence="2">CBS 113979</strain>
    </source>
</reference>
<dbReference type="AlphaFoldDB" id="A0A6G1GXT1"/>
<evidence type="ECO:0000313" key="2">
    <source>
        <dbReference type="EMBL" id="KAF1985624.1"/>
    </source>
</evidence>
<organism evidence="2 3">
    <name type="scientific">Aulographum hederae CBS 113979</name>
    <dbReference type="NCBI Taxonomy" id="1176131"/>
    <lineage>
        <taxon>Eukaryota</taxon>
        <taxon>Fungi</taxon>
        <taxon>Dikarya</taxon>
        <taxon>Ascomycota</taxon>
        <taxon>Pezizomycotina</taxon>
        <taxon>Dothideomycetes</taxon>
        <taxon>Pleosporomycetidae</taxon>
        <taxon>Aulographales</taxon>
        <taxon>Aulographaceae</taxon>
    </lineage>
</organism>
<proteinExistence type="predicted"/>
<gene>
    <name evidence="2" type="ORF">K402DRAFT_394604</name>
</gene>
<feature type="region of interest" description="Disordered" evidence="1">
    <location>
        <begin position="106"/>
        <end position="129"/>
    </location>
</feature>
<dbReference type="Proteomes" id="UP000800041">
    <property type="component" value="Unassembled WGS sequence"/>
</dbReference>
<name>A0A6G1GXT1_9PEZI</name>
<evidence type="ECO:0000256" key="1">
    <source>
        <dbReference type="SAM" id="MobiDB-lite"/>
    </source>
</evidence>
<dbReference type="OrthoDB" id="3939962at2759"/>
<protein>
    <recommendedName>
        <fullName evidence="4">F-box domain-containing protein</fullName>
    </recommendedName>
</protein>